<dbReference type="Pfam" id="PF12697">
    <property type="entry name" value="Abhydrolase_6"/>
    <property type="match status" value="1"/>
</dbReference>
<dbReference type="Proteomes" id="UP000823775">
    <property type="component" value="Unassembled WGS sequence"/>
</dbReference>
<name>A0ABS8T839_DATST</name>
<dbReference type="PANTHER" id="PTHR43139">
    <property type="entry name" value="SI:DKEY-122A22.2"/>
    <property type="match status" value="1"/>
</dbReference>
<feature type="domain" description="AB hydrolase-1" evidence="1">
    <location>
        <begin position="84"/>
        <end position="322"/>
    </location>
</feature>
<proteinExistence type="predicted"/>
<dbReference type="SUPFAM" id="SSF53474">
    <property type="entry name" value="alpha/beta-Hydrolases"/>
    <property type="match status" value="1"/>
</dbReference>
<dbReference type="PANTHER" id="PTHR43139:SF37">
    <property type="entry name" value="ALPHA_BETA-HYDROLASES SUPERFAMILY PROTEIN"/>
    <property type="match status" value="1"/>
</dbReference>
<protein>
    <recommendedName>
        <fullName evidence="1">AB hydrolase-1 domain-containing protein</fullName>
    </recommendedName>
</protein>
<dbReference type="InterPro" id="IPR029058">
    <property type="entry name" value="AB_hydrolase_fold"/>
</dbReference>
<dbReference type="EMBL" id="JACEIK010001246">
    <property type="protein sequence ID" value="MCD7467572.1"/>
    <property type="molecule type" value="Genomic_DNA"/>
</dbReference>
<dbReference type="InterPro" id="IPR052370">
    <property type="entry name" value="Meta-cleavage_hydrolase"/>
</dbReference>
<dbReference type="PRINTS" id="PR00111">
    <property type="entry name" value="ABHYDROLASE"/>
</dbReference>
<evidence type="ECO:0000313" key="3">
    <source>
        <dbReference type="Proteomes" id="UP000823775"/>
    </source>
</evidence>
<dbReference type="InterPro" id="IPR000073">
    <property type="entry name" value="AB_hydrolase_1"/>
</dbReference>
<keyword evidence="3" id="KW-1185">Reference proteome</keyword>
<organism evidence="2 3">
    <name type="scientific">Datura stramonium</name>
    <name type="common">Jimsonweed</name>
    <name type="synonym">Common thornapple</name>
    <dbReference type="NCBI Taxonomy" id="4076"/>
    <lineage>
        <taxon>Eukaryota</taxon>
        <taxon>Viridiplantae</taxon>
        <taxon>Streptophyta</taxon>
        <taxon>Embryophyta</taxon>
        <taxon>Tracheophyta</taxon>
        <taxon>Spermatophyta</taxon>
        <taxon>Magnoliopsida</taxon>
        <taxon>eudicotyledons</taxon>
        <taxon>Gunneridae</taxon>
        <taxon>Pentapetalae</taxon>
        <taxon>asterids</taxon>
        <taxon>lamiids</taxon>
        <taxon>Solanales</taxon>
        <taxon>Solanaceae</taxon>
        <taxon>Solanoideae</taxon>
        <taxon>Datureae</taxon>
        <taxon>Datura</taxon>
    </lineage>
</organism>
<evidence type="ECO:0000259" key="1">
    <source>
        <dbReference type="Pfam" id="PF12697"/>
    </source>
</evidence>
<sequence length="337" mass="38914">METLRLCFHNLLSFHLSIIATLLRWLVSQLPTIKRFPLFVPFIDAYVSLLFRFSNLSPCILDLDEHTTIHFWVPNHRCLDKPNLVLIHGYGGDAKWQFMYQVRSLARSFNLYIPDLLFFGKSYTTRTERSEEFQAKCVAEGLKGLGVRNCSMFSISYGGYVGYRMAEMYPEMVEKVVILSSGVGCSQDQKEEQLKKIGRDPVELLIPSKPEDLHVLVNLSIYKYNPFKWAPDYFLQEFIDMISRSYLKEKQELVKHLLADHTDSKLPILNQETLLIWGDKDRVFPLMFGHQLQRHLGPRAKLEIIKNTGHAANIESPDSVNALIKAFILQQSKDLNA</sequence>
<reference evidence="2 3" key="1">
    <citation type="journal article" date="2021" name="BMC Genomics">
        <title>Datura genome reveals duplications of psychoactive alkaloid biosynthetic genes and high mutation rate following tissue culture.</title>
        <authorList>
            <person name="Rajewski A."/>
            <person name="Carter-House D."/>
            <person name="Stajich J."/>
            <person name="Litt A."/>
        </authorList>
    </citation>
    <scope>NUCLEOTIDE SEQUENCE [LARGE SCALE GENOMIC DNA]</scope>
    <source>
        <strain evidence="2">AR-01</strain>
    </source>
</reference>
<dbReference type="Gene3D" id="3.40.50.1820">
    <property type="entry name" value="alpha/beta hydrolase"/>
    <property type="match status" value="1"/>
</dbReference>
<evidence type="ECO:0000313" key="2">
    <source>
        <dbReference type="EMBL" id="MCD7467572.1"/>
    </source>
</evidence>
<comment type="caution">
    <text evidence="2">The sequence shown here is derived from an EMBL/GenBank/DDBJ whole genome shotgun (WGS) entry which is preliminary data.</text>
</comment>
<accession>A0ABS8T839</accession>
<gene>
    <name evidence="2" type="ORF">HAX54_005093</name>
</gene>